<evidence type="ECO:0008006" key="4">
    <source>
        <dbReference type="Google" id="ProtNLM"/>
    </source>
</evidence>
<feature type="transmembrane region" description="Helical" evidence="1">
    <location>
        <begin position="466"/>
        <end position="486"/>
    </location>
</feature>
<keyword evidence="3" id="KW-1185">Reference proteome</keyword>
<feature type="transmembrane region" description="Helical" evidence="1">
    <location>
        <begin position="157"/>
        <end position="175"/>
    </location>
</feature>
<protein>
    <recommendedName>
        <fullName evidence="4">O-antigen polysaccharide polymerase Wzy</fullName>
    </recommendedName>
</protein>
<keyword evidence="1" id="KW-0812">Transmembrane</keyword>
<dbReference type="Proteomes" id="UP000315648">
    <property type="component" value="Unassembled WGS sequence"/>
</dbReference>
<feature type="transmembrane region" description="Helical" evidence="1">
    <location>
        <begin position="195"/>
        <end position="215"/>
    </location>
</feature>
<proteinExistence type="predicted"/>
<accession>A0A556QPW7</accession>
<dbReference type="AlphaFoldDB" id="A0A556QPW7"/>
<evidence type="ECO:0000256" key="1">
    <source>
        <dbReference type="SAM" id="Phobius"/>
    </source>
</evidence>
<comment type="caution">
    <text evidence="2">The sequence shown here is derived from an EMBL/GenBank/DDBJ whole genome shotgun (WGS) entry which is preliminary data.</text>
</comment>
<evidence type="ECO:0000313" key="3">
    <source>
        <dbReference type="Proteomes" id="UP000315648"/>
    </source>
</evidence>
<feature type="transmembrane region" description="Helical" evidence="1">
    <location>
        <begin position="55"/>
        <end position="72"/>
    </location>
</feature>
<dbReference type="OrthoDB" id="188178at2"/>
<name>A0A556QPW7_9BACT</name>
<keyword evidence="1" id="KW-0472">Membrane</keyword>
<sequence>MSNSSYKGPVTLDRYTRISELGDTLHSLLNKGIPIVGIIILLLVLKMFLQDAPGWLGLLWIGAGTCIGLLVWHSAGIGLPLLPLLAIQHFAVYGIPLINRNETLADYSDTLRDRAGMEVLILMVVCSISWRFGMQLFRPSPPVAHTLRIFVTEGNKVLNRLGVALILTSAGYELLNTLHLTSAVLSLFPAGTQSIVVAIIGAAGMSGYFLVSMFIASGEAHRNTRTIFGVVLVSHLILMTASILLSSVINIIGAVTLGLFWGSGRMPKMFLLICAITLSFLNIGKFEMRERYWGASGQVTTNVSIAKFPAYYWEWAGYSTNKIFGQTDDYVGKKNDNRQTMLSRMDNMQNLLYVSNKVTVEKTPVLGGETYSLIPPLLIPRILWPDKPRAHEGQALLNVHYGRQSQADTFTTYVAWGLLPEAYGNFGPIWGAVILGVTLGIIFAWIENATAAKPLLSLEGMVTFSLLIGFAASFEMVSSVLVTSLFQSIVTISMACIPFVQSTSVIRPEESEAESE</sequence>
<feature type="transmembrane region" description="Helical" evidence="1">
    <location>
        <begin position="28"/>
        <end position="49"/>
    </location>
</feature>
<keyword evidence="1" id="KW-1133">Transmembrane helix</keyword>
<feature type="transmembrane region" description="Helical" evidence="1">
    <location>
        <begin position="119"/>
        <end position="137"/>
    </location>
</feature>
<dbReference type="EMBL" id="VMBG01000001">
    <property type="protein sequence ID" value="TSJ78693.1"/>
    <property type="molecule type" value="Genomic_DNA"/>
</dbReference>
<feature type="transmembrane region" description="Helical" evidence="1">
    <location>
        <begin position="426"/>
        <end position="446"/>
    </location>
</feature>
<gene>
    <name evidence="2" type="ORF">FPL22_05145</name>
</gene>
<reference evidence="2 3" key="1">
    <citation type="submission" date="2019-07" db="EMBL/GenBank/DDBJ databases">
        <title>Description of 53C-WASEF.</title>
        <authorList>
            <person name="Pitt A."/>
            <person name="Hahn M.W."/>
        </authorList>
    </citation>
    <scope>NUCLEOTIDE SEQUENCE [LARGE SCALE GENOMIC DNA]</scope>
    <source>
        <strain evidence="2 3">53C-WASEF</strain>
    </source>
</reference>
<feature type="transmembrane region" description="Helical" evidence="1">
    <location>
        <begin position="266"/>
        <end position="283"/>
    </location>
</feature>
<dbReference type="RefSeq" id="WP_144229034.1">
    <property type="nucleotide sequence ID" value="NZ_CBCRVV010000002.1"/>
</dbReference>
<feature type="transmembrane region" description="Helical" evidence="1">
    <location>
        <begin position="227"/>
        <end position="260"/>
    </location>
</feature>
<evidence type="ECO:0000313" key="2">
    <source>
        <dbReference type="EMBL" id="TSJ78693.1"/>
    </source>
</evidence>
<organism evidence="2 3">
    <name type="scientific">Rariglobus hedericola</name>
    <dbReference type="NCBI Taxonomy" id="2597822"/>
    <lineage>
        <taxon>Bacteria</taxon>
        <taxon>Pseudomonadati</taxon>
        <taxon>Verrucomicrobiota</taxon>
        <taxon>Opitutia</taxon>
        <taxon>Opitutales</taxon>
        <taxon>Opitutaceae</taxon>
        <taxon>Rariglobus</taxon>
    </lineage>
</organism>